<accession>F6D2U7</accession>
<dbReference type="Proteomes" id="UP000009231">
    <property type="component" value="Chromosome"/>
</dbReference>
<evidence type="ECO:0000313" key="2">
    <source>
        <dbReference type="Proteomes" id="UP000009231"/>
    </source>
</evidence>
<proteinExistence type="predicted"/>
<dbReference type="HOGENOM" id="CLU_1700306_0_0_2"/>
<dbReference type="KEGG" id="mew:MSWAN_1665"/>
<name>F6D2U7_METPW</name>
<dbReference type="RefSeq" id="WP_013826175.1">
    <property type="nucleotide sequence ID" value="NC_015574.1"/>
</dbReference>
<dbReference type="AlphaFoldDB" id="F6D2U7"/>
<gene>
    <name evidence="1" type="ordered locus">MSWAN_1665</name>
</gene>
<sequence length="154" mass="18718">MNDFILMCRELKELQEDWKPKVGDKVAVIWEDKTQVETLQEYRSRTTLKFTFFRTYDIKTKETIFKFYWHDIGHARKIESFKEFKELVYLPSLDDLVKKLGDHFGVTGDLIPYYFTQNNDLGDVWDDSCLINFLAESRWNKSWNWQEKKWEPLK</sequence>
<protein>
    <submittedName>
        <fullName evidence="1">Uncharacterized protein</fullName>
    </submittedName>
</protein>
<organism evidence="1 2">
    <name type="scientific">Methanobacterium paludis (strain DSM 25820 / JCM 18151 / SWAN1)</name>
    <dbReference type="NCBI Taxonomy" id="868131"/>
    <lineage>
        <taxon>Archaea</taxon>
        <taxon>Methanobacteriati</taxon>
        <taxon>Methanobacteriota</taxon>
        <taxon>Methanomada group</taxon>
        <taxon>Methanobacteria</taxon>
        <taxon>Methanobacteriales</taxon>
        <taxon>Methanobacteriaceae</taxon>
        <taxon>Methanobacterium</taxon>
    </lineage>
</organism>
<dbReference type="STRING" id="868131.MSWAN_1665"/>
<keyword evidence="2" id="KW-1185">Reference proteome</keyword>
<evidence type="ECO:0000313" key="1">
    <source>
        <dbReference type="EMBL" id="AEG18676.1"/>
    </source>
</evidence>
<dbReference type="GeneID" id="10669174"/>
<dbReference type="EMBL" id="CP002772">
    <property type="protein sequence ID" value="AEG18676.1"/>
    <property type="molecule type" value="Genomic_DNA"/>
</dbReference>
<reference evidence="1 2" key="1">
    <citation type="journal article" date="2014" name="Int. J. Syst. Evol. Microbiol.">
        <title>Methanobacterium paludis sp. nov. and a novel strain of Methanobacterium lacus isolated from northern peatlands.</title>
        <authorList>
            <person name="Cadillo-Quiroz H."/>
            <person name="Brauer S.L."/>
            <person name="Goodson N."/>
            <person name="Yavitt J.B."/>
            <person name="Zinder S.H."/>
        </authorList>
    </citation>
    <scope>NUCLEOTIDE SEQUENCE [LARGE SCALE GENOMIC DNA]</scope>
    <source>
        <strain evidence="2">DSM 25820 / JCM 18151 / SWAN1</strain>
    </source>
</reference>